<dbReference type="GO" id="GO:0071949">
    <property type="term" value="F:FAD binding"/>
    <property type="evidence" value="ECO:0007669"/>
    <property type="project" value="InterPro"/>
</dbReference>
<proteinExistence type="predicted"/>
<evidence type="ECO:0000256" key="4">
    <source>
        <dbReference type="ARBA" id="ARBA00022714"/>
    </source>
</evidence>
<dbReference type="Proteomes" id="UP000092462">
    <property type="component" value="Unassembled WGS sequence"/>
</dbReference>
<dbReference type="EnsemblMetazoa" id="PPAI000627-RA">
    <property type="protein sequence ID" value="PPAI000627-PA"/>
    <property type="gene ID" value="PPAI000627"/>
</dbReference>
<protein>
    <recommendedName>
        <fullName evidence="11">FAD-binding PCMH-type domain-containing protein</fullName>
    </recommendedName>
</protein>
<dbReference type="Gene3D" id="3.30.43.10">
    <property type="entry name" value="Uridine Diphospho-n-acetylenolpyruvylglucosamine Reductase, domain 2"/>
    <property type="match status" value="1"/>
</dbReference>
<dbReference type="FunFam" id="3.30.390.50:FF:000003">
    <property type="entry name" value="Aldehyde oxidase1"/>
    <property type="match status" value="1"/>
</dbReference>
<dbReference type="InterPro" id="IPR036683">
    <property type="entry name" value="CO_DH_flav_C_dom_sf"/>
</dbReference>
<comment type="subunit">
    <text evidence="2">Homodimer.</text>
</comment>
<keyword evidence="7" id="KW-0408">Iron</keyword>
<dbReference type="Gene3D" id="3.30.390.50">
    <property type="entry name" value="CO dehydrogenase flavoprotein, C-terminal domain"/>
    <property type="match status" value="1"/>
</dbReference>
<name>A0A1B0CZV5_PHLPP</name>
<dbReference type="InterPro" id="IPR036318">
    <property type="entry name" value="FAD-bd_PCMH-like_sf"/>
</dbReference>
<dbReference type="FunFam" id="3.30.465.10:FF:000013">
    <property type="entry name" value="Aldehyde oxidase"/>
    <property type="match status" value="2"/>
</dbReference>
<dbReference type="InterPro" id="IPR016208">
    <property type="entry name" value="Ald_Oxase/xanthine_DH-like"/>
</dbReference>
<feature type="domain" description="FAD-binding PCMH-type" evidence="11">
    <location>
        <begin position="261"/>
        <end position="448"/>
    </location>
</feature>
<dbReference type="SUPFAM" id="SSF55447">
    <property type="entry name" value="CO dehydrogenase flavoprotein C-terminal domain-like"/>
    <property type="match status" value="1"/>
</dbReference>
<dbReference type="SMART" id="SM01092">
    <property type="entry name" value="CO_deh_flav_C"/>
    <property type="match status" value="1"/>
</dbReference>
<dbReference type="InterPro" id="IPR005107">
    <property type="entry name" value="CO_DH_flav_C"/>
</dbReference>
<dbReference type="EMBL" id="AJVK01021026">
    <property type="status" value="NOT_ANNOTATED_CDS"/>
    <property type="molecule type" value="Genomic_DNA"/>
</dbReference>
<dbReference type="SMART" id="SM01008">
    <property type="entry name" value="Ald_Xan_dh_C"/>
    <property type="match status" value="1"/>
</dbReference>
<dbReference type="InterPro" id="IPR016167">
    <property type="entry name" value="FAD-bd_PCMH_sub1"/>
</dbReference>
<evidence type="ECO:0000259" key="11">
    <source>
        <dbReference type="PROSITE" id="PS51387"/>
    </source>
</evidence>
<dbReference type="InterPro" id="IPR012675">
    <property type="entry name" value="Beta-grasp_dom_sf"/>
</dbReference>
<evidence type="ECO:0000256" key="6">
    <source>
        <dbReference type="ARBA" id="ARBA00023002"/>
    </source>
</evidence>
<keyword evidence="4" id="KW-0001">2Fe-2S</keyword>
<dbReference type="SUPFAM" id="SSF54665">
    <property type="entry name" value="CO dehydrogenase molybdoprotein N-domain-like"/>
    <property type="match status" value="1"/>
</dbReference>
<dbReference type="Pfam" id="PF01799">
    <property type="entry name" value="Fer2_2"/>
    <property type="match status" value="3"/>
</dbReference>
<dbReference type="InterPro" id="IPR036884">
    <property type="entry name" value="2Fe-2S-bd_dom_sf"/>
</dbReference>
<evidence type="ECO:0000256" key="9">
    <source>
        <dbReference type="ARBA" id="ARBA00023140"/>
    </source>
</evidence>
<evidence type="ECO:0000256" key="3">
    <source>
        <dbReference type="ARBA" id="ARBA00022505"/>
    </source>
</evidence>
<dbReference type="InterPro" id="IPR002346">
    <property type="entry name" value="Mopterin_DH_FAD-bd"/>
</dbReference>
<dbReference type="VEuPathDB" id="VectorBase:PPAPM1_009986"/>
<dbReference type="EMBL" id="AJVK01021025">
    <property type="status" value="NOT_ANNOTATED_CDS"/>
    <property type="molecule type" value="Genomic_DNA"/>
</dbReference>
<organism evidence="12 13">
    <name type="scientific">Phlebotomus papatasi</name>
    <name type="common">Sandfly</name>
    <dbReference type="NCBI Taxonomy" id="29031"/>
    <lineage>
        <taxon>Eukaryota</taxon>
        <taxon>Metazoa</taxon>
        <taxon>Ecdysozoa</taxon>
        <taxon>Arthropoda</taxon>
        <taxon>Hexapoda</taxon>
        <taxon>Insecta</taxon>
        <taxon>Pterygota</taxon>
        <taxon>Neoptera</taxon>
        <taxon>Endopterygota</taxon>
        <taxon>Diptera</taxon>
        <taxon>Nematocera</taxon>
        <taxon>Psychodoidea</taxon>
        <taxon>Psychodidae</taxon>
        <taxon>Phlebotomus</taxon>
        <taxon>Phlebotomus</taxon>
    </lineage>
</organism>
<dbReference type="PANTHER" id="PTHR11908">
    <property type="entry name" value="XANTHINE DEHYDROGENASE"/>
    <property type="match status" value="1"/>
</dbReference>
<dbReference type="Pfam" id="PF03450">
    <property type="entry name" value="CO_deh_flav_C"/>
    <property type="match status" value="1"/>
</dbReference>
<dbReference type="Gene3D" id="3.10.20.30">
    <property type="match status" value="1"/>
</dbReference>
<keyword evidence="5" id="KW-0479">Metal-binding</keyword>
<dbReference type="EMBL" id="AJVK01021027">
    <property type="status" value="NOT_ANNOTATED_CDS"/>
    <property type="molecule type" value="Genomic_DNA"/>
</dbReference>
<dbReference type="GO" id="GO:0016491">
    <property type="term" value="F:oxidoreductase activity"/>
    <property type="evidence" value="ECO:0007669"/>
    <property type="project" value="UniProtKB-KW"/>
</dbReference>
<dbReference type="Pfam" id="PF00941">
    <property type="entry name" value="FAD_binding_5"/>
    <property type="match status" value="3"/>
</dbReference>
<keyword evidence="9" id="KW-0576">Peroxisome</keyword>
<dbReference type="InterPro" id="IPR036010">
    <property type="entry name" value="2Fe-2S_ferredoxin-like_sf"/>
</dbReference>
<dbReference type="PROSITE" id="PS51387">
    <property type="entry name" value="FAD_PCMH"/>
    <property type="match status" value="3"/>
</dbReference>
<evidence type="ECO:0000313" key="12">
    <source>
        <dbReference type="EnsemblMetazoa" id="PPAI000627-PA"/>
    </source>
</evidence>
<dbReference type="InterPro" id="IPR016169">
    <property type="entry name" value="FAD-bd_PCMH_sub2"/>
</dbReference>
<dbReference type="GO" id="GO:0005777">
    <property type="term" value="C:peroxisome"/>
    <property type="evidence" value="ECO:0007669"/>
    <property type="project" value="UniProtKB-SubCell"/>
</dbReference>
<dbReference type="InterPro" id="IPR016166">
    <property type="entry name" value="FAD-bd_PCMH"/>
</dbReference>
<sequence>MISICTSSYAFYCNNFESMTGKHGHQARIYSTNPFLPSYWMMSHCNYHANTTATLQAHRFCSCEICMFPDEVRPGSISFDTSLNTFIRIYAGLTGTKFMCREGGCGCCTVLLRRKHPVTGKEWIGSVNSCLVSVFTCHELEVFTVEGVGERTSGYHVVQSRLARMNGTQCGYCSPGMVMSMLGLLEGQKEIVTMSDVEKELAGNICRCTGYRPILDAFKSLANDADPSLTAACLDIEDLPQRCIFDEEACDKAQSGFVQFQLNNCREWFRASNLGNVLRILEKSNNRPYMLVGGNTGHGVYRRREDLEIFIDVSNVEEMKITIMGNVLEVGAAVTLSEFIDFLKHASDVKKEFSYCRQLVKHLELVAHPAVRNIGTIGGNLILKHQHPEFNSDVFLLLETIGAFLTIVDNNGIQQVATIEEFMYKSMRMFTCHELEVFTVEGVGDRTTGYHVVQSRLARMNGTQCGYCSPGMVMSMLGLLEGQKEIVTMSDVEKELAGNICRCTGYRPILDAFKSLANDADPSLTAACLDIEDLPQRYIFDEEVCDKAQSGFVQFQLNNCREWFRASNLGNVLRILEKSNNRPYMLVGGNTGHGVYRRREDLEIFIDVSNVEEMKITIMGNVLEVGAAVTITEFIDFLRHASDVKKEFSYCRQLVKHLELVAHPAVRNIGTIGGNLILKHQHPEFNSDVFLLLETIGAFLTIVDNNGIQHVATIEEFIRRHPITGKEWIGSVNSCLVSVFSCHGYEIFTVEGVGNRTTGYHVVQSRLARMNGTQCGYCSPGMVMSLLGLLEGQKEIVTMSDVEKELAGNICRCTGYRPILDAFKSLANDADPSLTAACPDIEDLPKKCIFTGELYEKPENNFVHFQLNNCREWLRVSNLKDLLKILEKINHRPYMLVGGNTGHGVYRRREDLEIFIDVNNVKEMKVTILGNVLEVGAAVTLSEFIDFLKHASDVKKEFSYCRQLVKHLELVAHPAVRNIGTIGGNLILKHQHPEFISDVFLLFQTIGAFLTIVDNNGIQHVATIEEFMYKSMRSKVLVKVTLPPLNPEKYSLVTYKIMPRAQNSHAIINAGFLFRFSSERKVLLQARICFGGISSRFVRAINTEKVLAFKNLFSDETISLTMASLNDELKLDWMLPDASPKYRKLLAMSLLYKAIISLAPSDLIKDCLRSGGDEIYRPLSSGIQKVTAPENSLPKIDGLIQCSGEAKYINDLPCMPNEVWGAFVPATEVSAKILSIDPSEALQIPGVVAFFCAKDIPGVNSYMTEVLIEPLEIVEPEEVFCSSKVLYHSQPVGIILADTLDLAHKAARAVRINYTRPTQRKLFLSVEDVLESGNEDRIFEFETRLEAQTRDANRLEQPHKLHGFPSEQNVENVWHNEPLGQIQLECKSSFVVQDGNDTDWKN</sequence>
<dbReference type="PANTHER" id="PTHR11908:SF132">
    <property type="entry name" value="ALDEHYDE OXIDASE 1-RELATED"/>
    <property type="match status" value="1"/>
</dbReference>
<evidence type="ECO:0000256" key="8">
    <source>
        <dbReference type="ARBA" id="ARBA00023014"/>
    </source>
</evidence>
<evidence type="ECO:0000256" key="1">
    <source>
        <dbReference type="ARBA" id="ARBA00004275"/>
    </source>
</evidence>
<evidence type="ECO:0000256" key="7">
    <source>
        <dbReference type="ARBA" id="ARBA00023004"/>
    </source>
</evidence>
<comment type="cofactor">
    <cofactor evidence="10">
        <name>[2Fe-2S] cluster</name>
        <dbReference type="ChEBI" id="CHEBI:190135"/>
    </cofactor>
</comment>
<dbReference type="Gene3D" id="3.30.465.10">
    <property type="match status" value="3"/>
</dbReference>
<dbReference type="VEuPathDB" id="VectorBase:PPAPM1_007255"/>
<keyword evidence="3" id="KW-0500">Molybdenum</keyword>
<dbReference type="SUPFAM" id="SSF56176">
    <property type="entry name" value="FAD-binding/transporter-associated domain-like"/>
    <property type="match status" value="3"/>
</dbReference>
<comment type="subcellular location">
    <subcellularLocation>
        <location evidence="1">Peroxisome</location>
    </subcellularLocation>
</comment>
<dbReference type="VEuPathDB" id="VectorBase:PPAI000627"/>
<dbReference type="Gene3D" id="1.10.150.120">
    <property type="entry name" value="[2Fe-2S]-binding domain"/>
    <property type="match status" value="3"/>
</dbReference>
<dbReference type="InterPro" id="IPR036856">
    <property type="entry name" value="Ald_Oxase/Xan_DH_a/b_sf"/>
</dbReference>
<dbReference type="InterPro" id="IPR000674">
    <property type="entry name" value="Ald_Oxase/Xan_DH_a/b"/>
</dbReference>
<dbReference type="Gene3D" id="3.90.1170.50">
    <property type="entry name" value="Aldehyde oxidase/xanthine dehydrogenase, a/b hammerhead"/>
    <property type="match status" value="1"/>
</dbReference>
<evidence type="ECO:0000256" key="5">
    <source>
        <dbReference type="ARBA" id="ARBA00022723"/>
    </source>
</evidence>
<dbReference type="SUPFAM" id="SSF47741">
    <property type="entry name" value="CO dehydrogenase ISP C-domain like"/>
    <property type="match status" value="3"/>
</dbReference>
<dbReference type="GO" id="GO:0051537">
    <property type="term" value="F:2 iron, 2 sulfur cluster binding"/>
    <property type="evidence" value="ECO:0007669"/>
    <property type="project" value="UniProtKB-KW"/>
</dbReference>
<accession>A0A1B0CZV5</accession>
<keyword evidence="6" id="KW-0560">Oxidoreductase</keyword>
<evidence type="ECO:0000313" key="13">
    <source>
        <dbReference type="Proteomes" id="UP000092462"/>
    </source>
</evidence>
<evidence type="ECO:0000256" key="10">
    <source>
        <dbReference type="ARBA" id="ARBA00034078"/>
    </source>
</evidence>
<keyword evidence="8" id="KW-0411">Iron-sulfur</keyword>
<evidence type="ECO:0000256" key="2">
    <source>
        <dbReference type="ARBA" id="ARBA00011738"/>
    </source>
</evidence>
<dbReference type="SUPFAM" id="SSF54292">
    <property type="entry name" value="2Fe-2S ferredoxin-like"/>
    <property type="match status" value="1"/>
</dbReference>
<feature type="domain" description="FAD-binding PCMH-type" evidence="11">
    <location>
        <begin position="866"/>
        <end position="1047"/>
    </location>
</feature>
<feature type="domain" description="FAD-binding PCMH-type" evidence="11">
    <location>
        <begin position="556"/>
        <end position="739"/>
    </location>
</feature>
<dbReference type="Pfam" id="PF01315">
    <property type="entry name" value="Ald_Xan_dh_C"/>
    <property type="match status" value="1"/>
</dbReference>
<reference evidence="12" key="1">
    <citation type="submission" date="2022-08" db="UniProtKB">
        <authorList>
            <consortium name="EnsemblMetazoa"/>
        </authorList>
    </citation>
    <scope>IDENTIFICATION</scope>
    <source>
        <strain evidence="12">Israel</strain>
    </source>
</reference>
<dbReference type="InterPro" id="IPR002888">
    <property type="entry name" value="2Fe-2S-bd"/>
</dbReference>
<dbReference type="GO" id="GO:0005506">
    <property type="term" value="F:iron ion binding"/>
    <property type="evidence" value="ECO:0007669"/>
    <property type="project" value="InterPro"/>
</dbReference>
<keyword evidence="13" id="KW-1185">Reference proteome</keyword>